<organism evidence="6 7">
    <name type="scientific">Ornithinimicrobium tianjinense</name>
    <dbReference type="NCBI Taxonomy" id="1195761"/>
    <lineage>
        <taxon>Bacteria</taxon>
        <taxon>Bacillati</taxon>
        <taxon>Actinomycetota</taxon>
        <taxon>Actinomycetes</taxon>
        <taxon>Micrococcales</taxon>
        <taxon>Ornithinimicrobiaceae</taxon>
        <taxon>Ornithinimicrobium</taxon>
    </lineage>
</organism>
<evidence type="ECO:0000313" key="7">
    <source>
        <dbReference type="Proteomes" id="UP000605670"/>
    </source>
</evidence>
<dbReference type="Proteomes" id="UP000605670">
    <property type="component" value="Unassembled WGS sequence"/>
</dbReference>
<proteinExistence type="predicted"/>
<dbReference type="Pfam" id="PF25601">
    <property type="entry name" value="AAA_lid_14"/>
    <property type="match status" value="1"/>
</dbReference>
<dbReference type="PANTHER" id="PTHR32071">
    <property type="entry name" value="TRANSCRIPTIONAL REGULATORY PROTEIN"/>
    <property type="match status" value="1"/>
</dbReference>
<dbReference type="Gene3D" id="3.30.450.40">
    <property type="match status" value="1"/>
</dbReference>
<evidence type="ECO:0000256" key="3">
    <source>
        <dbReference type="ARBA" id="ARBA00023015"/>
    </source>
</evidence>
<keyword evidence="1" id="KW-0547">Nucleotide-binding</keyword>
<dbReference type="InterPro" id="IPR009057">
    <property type="entry name" value="Homeodomain-like_sf"/>
</dbReference>
<dbReference type="InterPro" id="IPR002197">
    <property type="entry name" value="HTH_Fis"/>
</dbReference>
<keyword evidence="4" id="KW-0804">Transcription</keyword>
<evidence type="ECO:0000256" key="2">
    <source>
        <dbReference type="ARBA" id="ARBA00022840"/>
    </source>
</evidence>
<protein>
    <submittedName>
        <fullName evidence="6">Fis family transcriptional regulator</fullName>
    </submittedName>
</protein>
<dbReference type="AlphaFoldDB" id="A0A917BRX3"/>
<dbReference type="PANTHER" id="PTHR32071:SF122">
    <property type="entry name" value="SIGMA FACTOR"/>
    <property type="match status" value="1"/>
</dbReference>
<evidence type="ECO:0000259" key="5">
    <source>
        <dbReference type="PROSITE" id="PS50045"/>
    </source>
</evidence>
<evidence type="ECO:0000313" key="6">
    <source>
        <dbReference type="EMBL" id="GGF54448.1"/>
    </source>
</evidence>
<dbReference type="Pfam" id="PF02954">
    <property type="entry name" value="HTH_8"/>
    <property type="match status" value="1"/>
</dbReference>
<gene>
    <name evidence="6" type="ORF">GCM10011366_22890</name>
</gene>
<dbReference type="GO" id="GO:0043565">
    <property type="term" value="F:sequence-specific DNA binding"/>
    <property type="evidence" value="ECO:0007669"/>
    <property type="project" value="InterPro"/>
</dbReference>
<keyword evidence="2" id="KW-0067">ATP-binding</keyword>
<dbReference type="EMBL" id="BMEM01000003">
    <property type="protein sequence ID" value="GGF54448.1"/>
    <property type="molecule type" value="Genomic_DNA"/>
</dbReference>
<feature type="domain" description="Sigma-54 factor interaction" evidence="5">
    <location>
        <begin position="437"/>
        <end position="508"/>
    </location>
</feature>
<accession>A0A917BRX3</accession>
<dbReference type="Gene3D" id="1.10.8.60">
    <property type="match status" value="1"/>
</dbReference>
<evidence type="ECO:0000256" key="1">
    <source>
        <dbReference type="ARBA" id="ARBA00022741"/>
    </source>
</evidence>
<dbReference type="GO" id="GO:0006355">
    <property type="term" value="P:regulation of DNA-templated transcription"/>
    <property type="evidence" value="ECO:0007669"/>
    <property type="project" value="InterPro"/>
</dbReference>
<dbReference type="InterPro" id="IPR027417">
    <property type="entry name" value="P-loop_NTPase"/>
</dbReference>
<keyword evidence="7" id="KW-1185">Reference proteome</keyword>
<evidence type="ECO:0000256" key="4">
    <source>
        <dbReference type="ARBA" id="ARBA00023163"/>
    </source>
</evidence>
<dbReference type="SUPFAM" id="SSF52540">
    <property type="entry name" value="P-loop containing nucleoside triphosphate hydrolases"/>
    <property type="match status" value="1"/>
</dbReference>
<dbReference type="SUPFAM" id="SSF46689">
    <property type="entry name" value="Homeodomain-like"/>
    <property type="match status" value="1"/>
</dbReference>
<dbReference type="PROSITE" id="PS50045">
    <property type="entry name" value="SIGMA54_INTERACT_4"/>
    <property type="match status" value="1"/>
</dbReference>
<keyword evidence="3" id="KW-0805">Transcription regulation</keyword>
<dbReference type="InterPro" id="IPR029016">
    <property type="entry name" value="GAF-like_dom_sf"/>
</dbReference>
<reference evidence="6" key="2">
    <citation type="submission" date="2020-09" db="EMBL/GenBank/DDBJ databases">
        <authorList>
            <person name="Sun Q."/>
            <person name="Zhou Y."/>
        </authorList>
    </citation>
    <scope>NUCLEOTIDE SEQUENCE</scope>
    <source>
        <strain evidence="6">CGMCC 1.12160</strain>
    </source>
</reference>
<dbReference type="InterPro" id="IPR058031">
    <property type="entry name" value="AAA_lid_NorR"/>
</dbReference>
<sequence>MTDATLELARATLRDVRGSAGTVRPFVVASWQRSMEHRIDMQHLTPRYVDGAELESPLMSAAMPIIDALHEQLSNEPVGLMLTDHNGVILTRRLTHPGMATRLNRVKLAPGHVFSEASVGTNGIGTALASQRAVCIDGSEHFVEDLRPFQCAAVPVVHPTRRTVLGTFNLTTLASTSGPMAMALASSAAQQIQAELARISSHREFRLFGRYLEVCRRLRHLPVLAFNSECLMMNDRLRAVLTSVDQGALLAFVREGDLRSGAARKTTLPSGQLVEISMVQDGQNDSGHVVAVRVVSASRGRTSPVPATATIPGLVGGDAAWLRAVAEAEAAYLRRDLLAVLGEPGTGKSHLLAALHRRHAGINPVVFSPPELSRDEDAWLTSFDGASSDPRNLVVIRRSHWLSPRLRTALVDRLLAPPPGDRSRVAITADPEAVPPEDELLGLCRTRCELPPLRYRQGDLLALAGHLLRQHLPRGEHVLTSSAQTALARMTWPKNVRQLEETMRATARRASNPDRIDVTDLPPDSLVTGLVLRQLETIERDAILRGLQDRSGNVSRTARDLGIARSTLYRKLRRYGIDPLSL</sequence>
<dbReference type="PRINTS" id="PR01590">
    <property type="entry name" value="HTHFIS"/>
</dbReference>
<dbReference type="RefSeq" id="WP_188430860.1">
    <property type="nucleotide sequence ID" value="NZ_BAABKH010000003.1"/>
</dbReference>
<dbReference type="GO" id="GO:0005524">
    <property type="term" value="F:ATP binding"/>
    <property type="evidence" value="ECO:0007669"/>
    <property type="project" value="UniProtKB-KW"/>
</dbReference>
<reference evidence="6" key="1">
    <citation type="journal article" date="2014" name="Int. J. Syst. Evol. Microbiol.">
        <title>Complete genome sequence of Corynebacterium casei LMG S-19264T (=DSM 44701T), isolated from a smear-ripened cheese.</title>
        <authorList>
            <consortium name="US DOE Joint Genome Institute (JGI-PGF)"/>
            <person name="Walter F."/>
            <person name="Albersmeier A."/>
            <person name="Kalinowski J."/>
            <person name="Ruckert C."/>
        </authorList>
    </citation>
    <scope>NUCLEOTIDE SEQUENCE</scope>
    <source>
        <strain evidence="6">CGMCC 1.12160</strain>
    </source>
</reference>
<comment type="caution">
    <text evidence="6">The sequence shown here is derived from an EMBL/GenBank/DDBJ whole genome shotgun (WGS) entry which is preliminary data.</text>
</comment>
<dbReference type="Gene3D" id="1.10.10.60">
    <property type="entry name" value="Homeodomain-like"/>
    <property type="match status" value="1"/>
</dbReference>
<name>A0A917BRX3_9MICO</name>
<dbReference type="InterPro" id="IPR002078">
    <property type="entry name" value="Sigma_54_int"/>
</dbReference>